<accession>A0A0E2D6Y1</accession>
<evidence type="ECO:0000313" key="2">
    <source>
        <dbReference type="EMBL" id="EKR55691.1"/>
    </source>
</evidence>
<comment type="caution">
    <text evidence="2">The sequence shown here is derived from an EMBL/GenBank/DDBJ whole genome shotgun (WGS) entry which is preliminary data.</text>
</comment>
<dbReference type="EMBL" id="AHNR02000028">
    <property type="protein sequence ID" value="EKR55691.1"/>
    <property type="molecule type" value="Genomic_DNA"/>
</dbReference>
<reference evidence="2 3" key="1">
    <citation type="submission" date="2012-10" db="EMBL/GenBank/DDBJ databases">
        <authorList>
            <person name="Harkins D.M."/>
            <person name="Durkin A.S."/>
            <person name="Brinkac L.M."/>
            <person name="Haft D.H."/>
            <person name="Selengut J.D."/>
            <person name="Sanka R."/>
            <person name="DePew J."/>
            <person name="Purushe J."/>
            <person name="Chanthongthip A."/>
            <person name="Lattana O."/>
            <person name="Phetsouvanh R."/>
            <person name="Newton P.N."/>
            <person name="Vinetz J.M."/>
            <person name="Sutton G.G."/>
            <person name="Nierman W.C."/>
            <person name="Fouts D.E."/>
        </authorList>
    </citation>
    <scope>NUCLEOTIDE SEQUENCE [LARGE SCALE GENOMIC DNA]</scope>
    <source>
        <strain evidence="2 3">UI 12758</strain>
    </source>
</reference>
<gene>
    <name evidence="2" type="ORF">LEP1GSC105_2269</name>
</gene>
<name>A0A0E2D6Y1_LEPIR</name>
<keyword evidence="1" id="KW-0812">Transmembrane</keyword>
<sequence length="41" mass="4715">MSIRFLSNGLIAFGVLILNSNLGYFSFDLLSFLPRKFLELF</sequence>
<evidence type="ECO:0000313" key="3">
    <source>
        <dbReference type="Proteomes" id="UP000001340"/>
    </source>
</evidence>
<organism evidence="2 3">
    <name type="scientific">Leptospira interrogans str. UI 12758</name>
    <dbReference type="NCBI Taxonomy" id="1049938"/>
    <lineage>
        <taxon>Bacteria</taxon>
        <taxon>Pseudomonadati</taxon>
        <taxon>Spirochaetota</taxon>
        <taxon>Spirochaetia</taxon>
        <taxon>Leptospirales</taxon>
        <taxon>Leptospiraceae</taxon>
        <taxon>Leptospira</taxon>
    </lineage>
</organism>
<keyword evidence="1" id="KW-0472">Membrane</keyword>
<keyword evidence="1" id="KW-1133">Transmembrane helix</keyword>
<protein>
    <submittedName>
        <fullName evidence="2">Uncharacterized protein</fullName>
    </submittedName>
</protein>
<feature type="transmembrane region" description="Helical" evidence="1">
    <location>
        <begin position="6"/>
        <end position="27"/>
    </location>
</feature>
<dbReference type="Proteomes" id="UP000001340">
    <property type="component" value="Unassembled WGS sequence"/>
</dbReference>
<evidence type="ECO:0000256" key="1">
    <source>
        <dbReference type="SAM" id="Phobius"/>
    </source>
</evidence>
<dbReference type="AlphaFoldDB" id="A0A0E2D6Y1"/>
<proteinExistence type="predicted"/>